<keyword evidence="7" id="KW-1185">Reference proteome</keyword>
<dbReference type="PROSITE" id="PS50297">
    <property type="entry name" value="ANK_REP_REGION"/>
    <property type="match status" value="5"/>
</dbReference>
<dbReference type="OrthoDB" id="1577640at2759"/>
<dbReference type="InterPro" id="IPR036770">
    <property type="entry name" value="Ankyrin_rpt-contain_sf"/>
</dbReference>
<dbReference type="SUPFAM" id="SSF53167">
    <property type="entry name" value="Purine and uridine phosphorylases"/>
    <property type="match status" value="1"/>
</dbReference>
<dbReference type="GO" id="GO:0009116">
    <property type="term" value="P:nucleoside metabolic process"/>
    <property type="evidence" value="ECO:0007669"/>
    <property type="project" value="InterPro"/>
</dbReference>
<dbReference type="InterPro" id="IPR053137">
    <property type="entry name" value="NLR-like"/>
</dbReference>
<feature type="repeat" description="ANK" evidence="2">
    <location>
        <begin position="1139"/>
        <end position="1168"/>
    </location>
</feature>
<dbReference type="PROSITE" id="PS50088">
    <property type="entry name" value="ANK_REPEAT"/>
    <property type="match status" value="7"/>
</dbReference>
<feature type="repeat" description="ANK" evidence="2">
    <location>
        <begin position="941"/>
        <end position="973"/>
    </location>
</feature>
<protein>
    <recommendedName>
        <fullName evidence="5">NACHT domain-containing protein</fullName>
    </recommendedName>
</protein>
<feature type="repeat" description="ANK" evidence="2">
    <location>
        <begin position="909"/>
        <end position="941"/>
    </location>
</feature>
<feature type="region of interest" description="Disordered" evidence="3">
    <location>
        <begin position="1397"/>
        <end position="1418"/>
    </location>
</feature>
<dbReference type="InterPro" id="IPR007111">
    <property type="entry name" value="NACHT_NTPase"/>
</dbReference>
<sequence length="1445" mass="160880">MEHSQFTVGIICALPLEAAAAAALLDEEFPALGQDELDHNSYKLGRIHHHHVAIASLPSGVYGSTPAASVAKDMLRTFKSLRFGLMVGIGGALPVPSDDELDIRLGDVAIGKPSGQFGGVVQFDRGKHTQSSGFERSGTLAAPPFLLLTALAQLESDNELGETAISTHLSEMFRKRPAMAKKFGYPGAENDVLFEVSYAHPATADTCAGCDVSRRVRRTERDSTDPMLFCGTIASSNSVVKDAVTRERLREQLGAICCEMEAAGLADFPCLVIRGISDYSDSHKNKNWQRYAAATAAACAKSLLGYIGAASVANEKPVVQVGDTVLHDFAAKQLAATEKLGEKIDASAQKEEDRYRDARQKECHQFFNVVRYLAYKNINPTRTENTCLWVLENNQYSTWLMSQRDDLLWILADPGCGKSVLSRTLVDTELRKDHENTVCYFFFRDNEDQGKLSTALCSLVHQLFHQKPELLHHAIPIWETNKNTLQEEPDQLWEIFLSATTDPVAGQVYCVLDGVDECGENGRAQLLQFIKRFYSSSYQNTAREGNLKVILTSRPYADIENTIKSPNDNMPIIRLSGATETEMVKEEINLVIKDRMASLAERVGLQEETKERIETKMLSMENRTYLWAQLVTEELEYNISRGEKVRSTDIDKLPTTVEAAYEKLLNRHTGSPRRHREACIMLRIVAGAKRPMTLAEMDVAFNLATHENPAENLDLDDEFLDGSRLATRIRNLCGLFIFVSDERIHLIHQTAKDFLLSTQSVSPQIPIHVRLATPESDIGVWRSSIDPRDCDSVMALICIVCLQLLDVHISANISVKGSNTRVRDLFQYSALFWGEHYRTAQSPDKKWLEDRAISLYHAAHNPSYTWYEEFIGVPSTQRPGPLAIASEMGHDNVVQRLINNGAQLDPENTNWNPLLRAIVKDHEGIVRTLLEQGASLNRTKIGQNPLMAASIIGHGHMVDILLQHGAPLDLQFDRKFLGFRECGSVIFVLAAFHGNLALLQRLFSLRATNSKLLWHSLEAASGHGHIDVVRFLLSQGAPCNLEPNLTSPLQKATINGHINIMRLLLSHGAAVNGRLGVVDLTFPPVSTRMKRLLVLLRKNMTRVTEAKPDAFSGRLNTILEMVPLNVFSDMNPRHSLYPSPLVIAAAKGNLEMTNLLLEHGADVNAAYKPPSSNEFTDFLYMGQDENLMRKVMYPTPLEAALKTRQFQLAAVLMKRGARIGTEIRPDVQKEALQWFVDNDADVEYTTWARNAILSSHIEIATTILECRPTIASDLGHLLPELAEKKKHDSVKLLIHHGVDPNTRGAKFNKTALHWAAEKGQEAMVKLLLGMRSDPNLLDCFGQTPLHYAAENGFEQVVRELLGVTDVTVVDTKGRTALRCAQDRKRVAVIKLMDPSWVPTENDSAGDQDTNNDTNNEGDNEFEQAAKRMMREQGLDPGNLVIRVGR</sequence>
<dbReference type="Pfam" id="PF01048">
    <property type="entry name" value="PNP_UDP_1"/>
    <property type="match status" value="1"/>
</dbReference>
<feature type="repeat" description="ANK" evidence="2">
    <location>
        <begin position="1044"/>
        <end position="1076"/>
    </location>
</feature>
<dbReference type="InterPro" id="IPR000845">
    <property type="entry name" value="Nucleoside_phosphorylase_d"/>
</dbReference>
<feature type="signal peptide" evidence="4">
    <location>
        <begin position="1"/>
        <end position="21"/>
    </location>
</feature>
<dbReference type="SMART" id="SM00248">
    <property type="entry name" value="ANK"/>
    <property type="match status" value="11"/>
</dbReference>
<dbReference type="GO" id="GO:0003824">
    <property type="term" value="F:catalytic activity"/>
    <property type="evidence" value="ECO:0007669"/>
    <property type="project" value="InterPro"/>
</dbReference>
<evidence type="ECO:0000256" key="1">
    <source>
        <dbReference type="ARBA" id="ARBA00022737"/>
    </source>
</evidence>
<dbReference type="InterPro" id="IPR035994">
    <property type="entry name" value="Nucleoside_phosphorylase_sf"/>
</dbReference>
<dbReference type="Gene3D" id="1.25.40.20">
    <property type="entry name" value="Ankyrin repeat-containing domain"/>
    <property type="match status" value="3"/>
</dbReference>
<name>A0A0U1M6A8_TALIS</name>
<dbReference type="InterPro" id="IPR055497">
    <property type="entry name" value="DUF7069"/>
</dbReference>
<dbReference type="Pfam" id="PF00023">
    <property type="entry name" value="Ank"/>
    <property type="match status" value="2"/>
</dbReference>
<feature type="domain" description="NACHT" evidence="5">
    <location>
        <begin position="406"/>
        <end position="560"/>
    </location>
</feature>
<dbReference type="OMA" id="GHINIMR"/>
<dbReference type="Proteomes" id="UP000054383">
    <property type="component" value="Unassembled WGS sequence"/>
</dbReference>
<dbReference type="InterPro" id="IPR056884">
    <property type="entry name" value="NPHP3-like_N"/>
</dbReference>
<keyword evidence="4" id="KW-0732">Signal</keyword>
<evidence type="ECO:0000256" key="4">
    <source>
        <dbReference type="SAM" id="SignalP"/>
    </source>
</evidence>
<dbReference type="PANTHER" id="PTHR46082:SF11">
    <property type="entry name" value="AAA+ ATPASE DOMAIN-CONTAINING PROTEIN-RELATED"/>
    <property type="match status" value="1"/>
</dbReference>
<evidence type="ECO:0000259" key="5">
    <source>
        <dbReference type="PROSITE" id="PS50837"/>
    </source>
</evidence>
<keyword evidence="1" id="KW-0677">Repeat</keyword>
<evidence type="ECO:0000313" key="7">
    <source>
        <dbReference type="Proteomes" id="UP000054383"/>
    </source>
</evidence>
<feature type="chain" id="PRO_5006711606" description="NACHT domain-containing protein" evidence="4">
    <location>
        <begin position="22"/>
        <end position="1445"/>
    </location>
</feature>
<evidence type="ECO:0000256" key="3">
    <source>
        <dbReference type="SAM" id="MobiDB-lite"/>
    </source>
</evidence>
<dbReference type="EMBL" id="CVMT01000009">
    <property type="protein sequence ID" value="CRG91125.1"/>
    <property type="molecule type" value="Genomic_DNA"/>
</dbReference>
<dbReference type="PROSITE" id="PS50837">
    <property type="entry name" value="NACHT"/>
    <property type="match status" value="1"/>
</dbReference>
<dbReference type="Pfam" id="PF24883">
    <property type="entry name" value="NPHP3_N"/>
    <property type="match status" value="1"/>
</dbReference>
<organism evidence="6 7">
    <name type="scientific">Talaromyces islandicus</name>
    <name type="common">Penicillium islandicum</name>
    <dbReference type="NCBI Taxonomy" id="28573"/>
    <lineage>
        <taxon>Eukaryota</taxon>
        <taxon>Fungi</taxon>
        <taxon>Dikarya</taxon>
        <taxon>Ascomycota</taxon>
        <taxon>Pezizomycotina</taxon>
        <taxon>Eurotiomycetes</taxon>
        <taxon>Eurotiomycetidae</taxon>
        <taxon>Eurotiales</taxon>
        <taxon>Trichocomaceae</taxon>
        <taxon>Talaromyces</taxon>
        <taxon>Talaromyces sect. Islandici</taxon>
    </lineage>
</organism>
<dbReference type="Gene3D" id="3.40.50.1580">
    <property type="entry name" value="Nucleoside phosphorylase domain"/>
    <property type="match status" value="1"/>
</dbReference>
<evidence type="ECO:0000256" key="2">
    <source>
        <dbReference type="PROSITE-ProRule" id="PRU00023"/>
    </source>
</evidence>
<dbReference type="PANTHER" id="PTHR46082">
    <property type="entry name" value="ATP/GTP-BINDING PROTEIN-RELATED"/>
    <property type="match status" value="1"/>
</dbReference>
<dbReference type="Gene3D" id="3.40.50.300">
    <property type="entry name" value="P-loop containing nucleotide triphosphate hydrolases"/>
    <property type="match status" value="1"/>
</dbReference>
<feature type="repeat" description="ANK" evidence="2">
    <location>
        <begin position="1340"/>
        <end position="1361"/>
    </location>
</feature>
<feature type="repeat" description="ANK" evidence="2">
    <location>
        <begin position="877"/>
        <end position="909"/>
    </location>
</feature>
<dbReference type="Pfam" id="PF23239">
    <property type="entry name" value="DUF7069"/>
    <property type="match status" value="1"/>
</dbReference>
<gene>
    <name evidence="6" type="ORF">PISL3812_08173</name>
</gene>
<dbReference type="Pfam" id="PF12796">
    <property type="entry name" value="Ank_2"/>
    <property type="match status" value="3"/>
</dbReference>
<reference evidence="6 7" key="1">
    <citation type="submission" date="2015-04" db="EMBL/GenBank/DDBJ databases">
        <authorList>
            <person name="Syromyatnikov M.Y."/>
            <person name="Popov V.N."/>
        </authorList>
    </citation>
    <scope>NUCLEOTIDE SEQUENCE [LARGE SCALE GENOMIC DNA]</scope>
    <source>
        <strain evidence="6">WF-38-12</strain>
    </source>
</reference>
<proteinExistence type="predicted"/>
<keyword evidence="2" id="KW-0040">ANK repeat</keyword>
<feature type="repeat" description="ANK" evidence="2">
    <location>
        <begin position="1307"/>
        <end position="1339"/>
    </location>
</feature>
<dbReference type="Pfam" id="PF22939">
    <property type="entry name" value="WHD_GPIID"/>
    <property type="match status" value="1"/>
</dbReference>
<dbReference type="SUPFAM" id="SSF52540">
    <property type="entry name" value="P-loop containing nucleoside triphosphate hydrolases"/>
    <property type="match status" value="1"/>
</dbReference>
<dbReference type="STRING" id="28573.A0A0U1M6A8"/>
<dbReference type="InterPro" id="IPR002110">
    <property type="entry name" value="Ankyrin_rpt"/>
</dbReference>
<dbReference type="InterPro" id="IPR027417">
    <property type="entry name" value="P-loop_NTPase"/>
</dbReference>
<dbReference type="SUPFAM" id="SSF48403">
    <property type="entry name" value="Ankyrin repeat"/>
    <property type="match status" value="2"/>
</dbReference>
<accession>A0A0U1M6A8</accession>
<dbReference type="InterPro" id="IPR054471">
    <property type="entry name" value="GPIID_WHD"/>
</dbReference>
<evidence type="ECO:0000313" key="6">
    <source>
        <dbReference type="EMBL" id="CRG91125.1"/>
    </source>
</evidence>